<dbReference type="PATRIC" id="fig|1653479.3.peg.2146"/>
<dbReference type="InterPro" id="IPR028098">
    <property type="entry name" value="Glyco_trans_4-like_N"/>
</dbReference>
<dbReference type="OrthoDB" id="9792269at2"/>
<reference evidence="4 5" key="1">
    <citation type="journal article" date="2016" name="Genome Announc.">
        <title>Complete Genome and Plasmid Sequences for Rhodococcus fascians D188 and Draft Sequences for Rhodococcus Isolates PBTS 1 and PBTS 2.</title>
        <authorList>
            <person name="Stamler R.A."/>
            <person name="Vereecke D."/>
            <person name="Zhang Y."/>
            <person name="Schilkey F."/>
            <person name="Devitt N."/>
            <person name="Randall J.J."/>
        </authorList>
    </citation>
    <scope>NUCLEOTIDE SEQUENCE [LARGE SCALE GENOMIC DNA]</scope>
    <source>
        <strain evidence="4 5">PBTS2</strain>
    </source>
</reference>
<gene>
    <name evidence="4" type="ORF">A3Q41_02124</name>
</gene>
<dbReference type="Proteomes" id="UP000076038">
    <property type="component" value="Chromosome"/>
</dbReference>
<protein>
    <recommendedName>
        <fullName evidence="3">Glycosyltransferase subfamily 4-like N-terminal domain-containing protein</fullName>
    </recommendedName>
</protein>
<organism evidence="4 5">
    <name type="scientific">Rhodococcoides fascians</name>
    <name type="common">Rhodococcus fascians</name>
    <dbReference type="NCBI Taxonomy" id="1828"/>
    <lineage>
        <taxon>Bacteria</taxon>
        <taxon>Bacillati</taxon>
        <taxon>Actinomycetota</taxon>
        <taxon>Actinomycetes</taxon>
        <taxon>Mycobacteriales</taxon>
        <taxon>Nocardiaceae</taxon>
        <taxon>Rhodococcoides</taxon>
    </lineage>
</organism>
<dbReference type="KEGG" id="rhs:A3Q41_02124"/>
<evidence type="ECO:0000256" key="1">
    <source>
        <dbReference type="ARBA" id="ARBA00022676"/>
    </source>
</evidence>
<dbReference type="Pfam" id="PF13692">
    <property type="entry name" value="Glyco_trans_1_4"/>
    <property type="match status" value="1"/>
</dbReference>
<keyword evidence="2" id="KW-0808">Transferase</keyword>
<dbReference type="AlphaFoldDB" id="A0A143QKW2"/>
<reference evidence="5" key="2">
    <citation type="submission" date="2016-04" db="EMBL/GenBank/DDBJ databases">
        <title>Complete Genome and Plasmid Sequences for Rhodococcus fascians D188 and Draft Sequences for Rhodococcus spp. Isolates PBTS 1 and PBTS 2.</title>
        <authorList>
            <person name="Stamer R."/>
            <person name="Vereecke D."/>
            <person name="Zhang Y."/>
            <person name="Schilkey F."/>
            <person name="Devitt N."/>
            <person name="Randall J."/>
        </authorList>
    </citation>
    <scope>NUCLEOTIDE SEQUENCE [LARGE SCALE GENOMIC DNA]</scope>
    <source>
        <strain evidence="5">PBTS2</strain>
    </source>
</reference>
<proteinExistence type="predicted"/>
<dbReference type="GO" id="GO:0016757">
    <property type="term" value="F:glycosyltransferase activity"/>
    <property type="evidence" value="ECO:0007669"/>
    <property type="project" value="UniProtKB-KW"/>
</dbReference>
<evidence type="ECO:0000313" key="4">
    <source>
        <dbReference type="EMBL" id="AMY23426.1"/>
    </source>
</evidence>
<dbReference type="Pfam" id="PF13579">
    <property type="entry name" value="Glyco_trans_4_4"/>
    <property type="match status" value="1"/>
</dbReference>
<keyword evidence="5" id="KW-1185">Reference proteome</keyword>
<accession>A0A143QKW2</accession>
<feature type="domain" description="Glycosyltransferase subfamily 4-like N-terminal" evidence="3">
    <location>
        <begin position="18"/>
        <end position="174"/>
    </location>
</feature>
<sequence length="382" mass="41864">MSKSVAIIGTRGYPSYYGGFETLIRRLGPYLVESGWDVTVYGRPGAVKADDPLLDPRVKSVMTKGLETKSLSTLSYGFTSSVSAARRKPDVALIMNVANGYWLPLLRSRGIPTVVNVDGIEWERAKWGTNAKRVFRGGARLTAKFASELVCDSHEIRRRWQRDFGRDGVFIPYGGDAPDQLPVVDGLKSREYVLIVARFVPENTVPEFLEAARELSTKWDVVIVGSAGYGGELDLAAAKLAEESSRVMWLGHVSDDNKLFSLWQHAGAYFHGHSVGGTNPALVQAMACGAPVVARDTVYNREVLSEAGTFVQPDPPSITAAVSRAMTDRSWQDSSAALSIARSQEFYTWESVCSGYDKLLMQVKKATALNERDADRTAEVGQ</sequence>
<keyword evidence="1" id="KW-0328">Glycosyltransferase</keyword>
<evidence type="ECO:0000313" key="5">
    <source>
        <dbReference type="Proteomes" id="UP000076038"/>
    </source>
</evidence>
<dbReference type="PANTHER" id="PTHR46401:SF2">
    <property type="entry name" value="GLYCOSYLTRANSFERASE WBBK-RELATED"/>
    <property type="match status" value="1"/>
</dbReference>
<dbReference type="EMBL" id="CP015220">
    <property type="protein sequence ID" value="AMY23426.1"/>
    <property type="molecule type" value="Genomic_DNA"/>
</dbReference>
<dbReference type="GO" id="GO:0009103">
    <property type="term" value="P:lipopolysaccharide biosynthetic process"/>
    <property type="evidence" value="ECO:0007669"/>
    <property type="project" value="TreeGrafter"/>
</dbReference>
<evidence type="ECO:0000259" key="3">
    <source>
        <dbReference type="Pfam" id="PF13579"/>
    </source>
</evidence>
<evidence type="ECO:0000256" key="2">
    <source>
        <dbReference type="ARBA" id="ARBA00022679"/>
    </source>
</evidence>
<dbReference type="PANTHER" id="PTHR46401">
    <property type="entry name" value="GLYCOSYLTRANSFERASE WBBK-RELATED"/>
    <property type="match status" value="1"/>
</dbReference>
<dbReference type="Gene3D" id="3.40.50.2000">
    <property type="entry name" value="Glycogen Phosphorylase B"/>
    <property type="match status" value="2"/>
</dbReference>
<dbReference type="SUPFAM" id="SSF53756">
    <property type="entry name" value="UDP-Glycosyltransferase/glycogen phosphorylase"/>
    <property type="match status" value="1"/>
</dbReference>
<name>A0A143QKW2_RHOFA</name>
<dbReference type="RefSeq" id="WP_063216591.1">
    <property type="nucleotide sequence ID" value="NZ_CP015220.1"/>
</dbReference>